<comment type="caution">
    <text evidence="1">The sequence shown here is derived from an EMBL/GenBank/DDBJ whole genome shotgun (WGS) entry which is preliminary data.</text>
</comment>
<dbReference type="EMBL" id="AMCI01008609">
    <property type="protein sequence ID" value="EJW90786.1"/>
    <property type="molecule type" value="Genomic_DNA"/>
</dbReference>
<dbReference type="AlphaFoldDB" id="J9F7B2"/>
<name>J9F7B2_9ZZZZ</name>
<sequence length="106" mass="11461">MHPGSPPFLRKAPSENSWPSCAHWLAAGPPHYQIRKSLLHSVESPSVHPSCRPYIPVQSVYHLSQSEPSPCPGGSCLVPPPPPSYPAQPAWPLPSRSPRCVLQSVG</sequence>
<gene>
    <name evidence="1" type="ORF">EVA_21102</name>
</gene>
<organism evidence="1">
    <name type="scientific">gut metagenome</name>
    <dbReference type="NCBI Taxonomy" id="749906"/>
    <lineage>
        <taxon>unclassified sequences</taxon>
        <taxon>metagenomes</taxon>
        <taxon>organismal metagenomes</taxon>
    </lineage>
</organism>
<reference evidence="1" key="1">
    <citation type="journal article" date="2012" name="PLoS ONE">
        <title>Gene sets for utilization of primary and secondary nutrition supplies in the distal gut of endangered iberian lynx.</title>
        <authorList>
            <person name="Alcaide M."/>
            <person name="Messina E."/>
            <person name="Richter M."/>
            <person name="Bargiela R."/>
            <person name="Peplies J."/>
            <person name="Huws S.A."/>
            <person name="Newbold C.J."/>
            <person name="Golyshin P.N."/>
            <person name="Simon M.A."/>
            <person name="Lopez G."/>
            <person name="Yakimov M.M."/>
            <person name="Ferrer M."/>
        </authorList>
    </citation>
    <scope>NUCLEOTIDE SEQUENCE</scope>
</reference>
<evidence type="ECO:0000313" key="1">
    <source>
        <dbReference type="EMBL" id="EJW90786.1"/>
    </source>
</evidence>
<accession>J9F7B2</accession>
<proteinExistence type="predicted"/>
<protein>
    <submittedName>
        <fullName evidence="1">Uncharacterized protein</fullName>
    </submittedName>
</protein>